<keyword evidence="2" id="KW-1185">Reference proteome</keyword>
<accession>A0A6A4HUJ6</accession>
<organism evidence="1 2">
    <name type="scientific">Gymnopus androsaceus JB14</name>
    <dbReference type="NCBI Taxonomy" id="1447944"/>
    <lineage>
        <taxon>Eukaryota</taxon>
        <taxon>Fungi</taxon>
        <taxon>Dikarya</taxon>
        <taxon>Basidiomycota</taxon>
        <taxon>Agaricomycotina</taxon>
        <taxon>Agaricomycetes</taxon>
        <taxon>Agaricomycetidae</taxon>
        <taxon>Agaricales</taxon>
        <taxon>Marasmiineae</taxon>
        <taxon>Omphalotaceae</taxon>
        <taxon>Gymnopus</taxon>
    </lineage>
</organism>
<protein>
    <submittedName>
        <fullName evidence="1">Uncharacterized protein</fullName>
    </submittedName>
</protein>
<dbReference type="OrthoDB" id="19861at2759"/>
<dbReference type="Proteomes" id="UP000799118">
    <property type="component" value="Unassembled WGS sequence"/>
</dbReference>
<sequence>MKGINLQLDNPRDPMPHVFLSFSDKPKWSLLSEEIRKSFIIPTDKVAVTYINSGTTFTICTQNTLEAFYKAHYKPGKLIHFFLLKFLVGLPDCYSLPTLPDPHSKPDPKQSIDILSQQAQSVHDKAWGKKWSHCRGQIKSIEIGSPPRDSEFEYPGKIEVPKLLDYDCFIGIHELREALFCLPMVVVIAHGKYKKLRKYLDKALRETIPMPMRAFIITGQPGIGLKNHISLISPFKSEHYFVFDKDGGKVYPCTVLAPGLDQCWALTNSNSDTVFPGPFLSYGSQCVILASSPNSERWKQWMKHASAVCLVSELPEVLEIAAIVKETSGNVSQTLYHVGIVGPLICIVRLIQNLVQSASFENDARKAATKICEKASSLSITRIADTSPQAPSSDGSTILYLRPHHPGGVILGNGQLFIPTQYLWDIFETAWRQLKNRDSLKLFFLLSSHALTQSIAGWNLGMRMHEQMCSSRACIDLIPADDSEPPLSITPSTNLVPGTLAGLNQLTDTFFCWIPLVTNFPGIDGVLGNIEGNMFTVQCMIALEHSAPNEGISKTWWSVPSAIQKGRSWHHVVVLDNQSTAEQLMSMAVKQLQGPPVNKVKMKIWCCSFV</sequence>
<dbReference type="AlphaFoldDB" id="A0A6A4HUJ6"/>
<dbReference type="EMBL" id="ML769438">
    <property type="protein sequence ID" value="KAE9402129.1"/>
    <property type="molecule type" value="Genomic_DNA"/>
</dbReference>
<reference evidence="1" key="1">
    <citation type="journal article" date="2019" name="Environ. Microbiol.">
        <title>Fungal ecological strategies reflected in gene transcription - a case study of two litter decomposers.</title>
        <authorList>
            <person name="Barbi F."/>
            <person name="Kohler A."/>
            <person name="Barry K."/>
            <person name="Baskaran P."/>
            <person name="Daum C."/>
            <person name="Fauchery L."/>
            <person name="Ihrmark K."/>
            <person name="Kuo A."/>
            <person name="LaButti K."/>
            <person name="Lipzen A."/>
            <person name="Morin E."/>
            <person name="Grigoriev I.V."/>
            <person name="Henrissat B."/>
            <person name="Lindahl B."/>
            <person name="Martin F."/>
        </authorList>
    </citation>
    <scope>NUCLEOTIDE SEQUENCE</scope>
    <source>
        <strain evidence="1">JB14</strain>
    </source>
</reference>
<evidence type="ECO:0000313" key="2">
    <source>
        <dbReference type="Proteomes" id="UP000799118"/>
    </source>
</evidence>
<evidence type="ECO:0000313" key="1">
    <source>
        <dbReference type="EMBL" id="KAE9402129.1"/>
    </source>
</evidence>
<proteinExistence type="predicted"/>
<gene>
    <name evidence="1" type="ORF">BT96DRAFT_991474</name>
</gene>
<name>A0A6A4HUJ6_9AGAR</name>